<dbReference type="InParanoid" id="A0A1X7V6R6"/>
<proteinExistence type="predicted"/>
<feature type="repeat" description="ANK" evidence="3">
    <location>
        <begin position="37"/>
        <end position="69"/>
    </location>
</feature>
<dbReference type="Proteomes" id="UP000007879">
    <property type="component" value="Unassembled WGS sequence"/>
</dbReference>
<organism evidence="4">
    <name type="scientific">Amphimedon queenslandica</name>
    <name type="common">Sponge</name>
    <dbReference type="NCBI Taxonomy" id="400682"/>
    <lineage>
        <taxon>Eukaryota</taxon>
        <taxon>Metazoa</taxon>
        <taxon>Porifera</taxon>
        <taxon>Demospongiae</taxon>
        <taxon>Heteroscleromorpha</taxon>
        <taxon>Haplosclerida</taxon>
        <taxon>Niphatidae</taxon>
        <taxon>Amphimedon</taxon>
    </lineage>
</organism>
<protein>
    <submittedName>
        <fullName evidence="4">Uncharacterized protein</fullName>
    </submittedName>
</protein>
<dbReference type="PROSITE" id="PS50088">
    <property type="entry name" value="ANK_REPEAT"/>
    <property type="match status" value="2"/>
</dbReference>
<evidence type="ECO:0000313" key="4">
    <source>
        <dbReference type="EnsemblMetazoa" id="Aqu2.1.35197_001"/>
    </source>
</evidence>
<dbReference type="EnsemblMetazoa" id="XM_003385569.3">
    <property type="protein sequence ID" value="XP_003385617.1"/>
    <property type="gene ID" value="LOC100635268"/>
</dbReference>
<evidence type="ECO:0000256" key="3">
    <source>
        <dbReference type="PROSITE-ProRule" id="PRU00023"/>
    </source>
</evidence>
<dbReference type="OMA" id="TALIDCT"/>
<dbReference type="Pfam" id="PF12796">
    <property type="entry name" value="Ank_2"/>
    <property type="match status" value="1"/>
</dbReference>
<dbReference type="PANTHER" id="PTHR24171:SF8">
    <property type="entry name" value="BRCA1-ASSOCIATED RING DOMAIN PROTEIN 1"/>
    <property type="match status" value="1"/>
</dbReference>
<reference evidence="4" key="2">
    <citation type="submission" date="2017-05" db="UniProtKB">
        <authorList>
            <consortium name="EnsemblMetazoa"/>
        </authorList>
    </citation>
    <scope>IDENTIFICATION</scope>
</reference>
<keyword evidence="5" id="KW-1185">Reference proteome</keyword>
<gene>
    <name evidence="4" type="primary">100635268</name>
</gene>
<dbReference type="PRINTS" id="PR01415">
    <property type="entry name" value="ANKYRIN"/>
</dbReference>
<feature type="repeat" description="ANK" evidence="3">
    <location>
        <begin position="70"/>
        <end position="102"/>
    </location>
</feature>
<evidence type="ECO:0000313" key="5">
    <source>
        <dbReference type="Proteomes" id="UP000007879"/>
    </source>
</evidence>
<dbReference type="eggNOG" id="KOG4214">
    <property type="taxonomic scope" value="Eukaryota"/>
</dbReference>
<keyword evidence="2 3" id="KW-0040">ANK repeat</keyword>
<dbReference type="InterPro" id="IPR002110">
    <property type="entry name" value="Ankyrin_rpt"/>
</dbReference>
<keyword evidence="1" id="KW-0677">Repeat</keyword>
<dbReference type="InterPro" id="IPR036770">
    <property type="entry name" value="Ankyrin_rpt-contain_sf"/>
</dbReference>
<accession>A0A1X7V6R6</accession>
<dbReference type="KEGG" id="aqu:100635268"/>
<dbReference type="PANTHER" id="PTHR24171">
    <property type="entry name" value="ANKYRIN REPEAT DOMAIN-CONTAINING PROTEIN 39-RELATED"/>
    <property type="match status" value="1"/>
</dbReference>
<dbReference type="AlphaFoldDB" id="A0A1X7V6R6"/>
<evidence type="ECO:0000256" key="1">
    <source>
        <dbReference type="ARBA" id="ARBA00022737"/>
    </source>
</evidence>
<dbReference type="EnsemblMetazoa" id="Aqu2.1.35197_001">
    <property type="protein sequence ID" value="Aqu2.1.35197_001"/>
    <property type="gene ID" value="Aqu2.1.35197"/>
</dbReference>
<dbReference type="SUPFAM" id="SSF48403">
    <property type="entry name" value="Ankyrin repeat"/>
    <property type="match status" value="1"/>
</dbReference>
<dbReference type="PROSITE" id="PS50297">
    <property type="entry name" value="ANK_REP_REGION"/>
    <property type="match status" value="2"/>
</dbReference>
<dbReference type="GO" id="GO:0004842">
    <property type="term" value="F:ubiquitin-protein transferase activity"/>
    <property type="evidence" value="ECO:0007669"/>
    <property type="project" value="TreeGrafter"/>
</dbReference>
<dbReference type="Gene3D" id="1.25.40.20">
    <property type="entry name" value="Ankyrin repeat-containing domain"/>
    <property type="match status" value="1"/>
</dbReference>
<dbReference type="GO" id="GO:0085020">
    <property type="term" value="P:protein K6-linked ubiquitination"/>
    <property type="evidence" value="ECO:0007669"/>
    <property type="project" value="TreeGrafter"/>
</dbReference>
<dbReference type="OrthoDB" id="5946465at2759"/>
<sequence length="121" mass="13199">MSADEFVWSVKNGQLEKVKAYVDSKKGKFDVNAQITGGRSPIHFAADYGQEEVIDYLVKQGANVNLPDAHGITPLLCAIWEGHPDCVKFLISKGAKKDGKSPDGVSYLDCAETSEIKDLLK</sequence>
<reference evidence="5" key="1">
    <citation type="journal article" date="2010" name="Nature">
        <title>The Amphimedon queenslandica genome and the evolution of animal complexity.</title>
        <authorList>
            <person name="Srivastava M."/>
            <person name="Simakov O."/>
            <person name="Chapman J."/>
            <person name="Fahey B."/>
            <person name="Gauthier M.E."/>
            <person name="Mitros T."/>
            <person name="Richards G.S."/>
            <person name="Conaco C."/>
            <person name="Dacre M."/>
            <person name="Hellsten U."/>
            <person name="Larroux C."/>
            <person name="Putnam N.H."/>
            <person name="Stanke M."/>
            <person name="Adamska M."/>
            <person name="Darling A."/>
            <person name="Degnan S.M."/>
            <person name="Oakley T.H."/>
            <person name="Plachetzki D.C."/>
            <person name="Zhai Y."/>
            <person name="Adamski M."/>
            <person name="Calcino A."/>
            <person name="Cummins S.F."/>
            <person name="Goodstein D.M."/>
            <person name="Harris C."/>
            <person name="Jackson D.J."/>
            <person name="Leys S.P."/>
            <person name="Shu S."/>
            <person name="Woodcroft B.J."/>
            <person name="Vervoort M."/>
            <person name="Kosik K.S."/>
            <person name="Manning G."/>
            <person name="Degnan B.M."/>
            <person name="Rokhsar D.S."/>
        </authorList>
    </citation>
    <scope>NUCLEOTIDE SEQUENCE [LARGE SCALE GENOMIC DNA]</scope>
</reference>
<name>A0A1X7V6R6_AMPQE</name>
<dbReference type="SMART" id="SM00248">
    <property type="entry name" value="ANK"/>
    <property type="match status" value="2"/>
</dbReference>
<dbReference type="STRING" id="400682.A0A1X7V6R6"/>
<evidence type="ECO:0000256" key="2">
    <source>
        <dbReference type="ARBA" id="ARBA00023043"/>
    </source>
</evidence>